<feature type="transmembrane region" description="Helical" evidence="7">
    <location>
        <begin position="61"/>
        <end position="80"/>
    </location>
</feature>
<evidence type="ECO:0000256" key="6">
    <source>
        <dbReference type="SAM" id="MobiDB-lite"/>
    </source>
</evidence>
<feature type="compositionally biased region" description="Basic and acidic residues" evidence="6">
    <location>
        <begin position="705"/>
        <end position="716"/>
    </location>
</feature>
<comment type="similarity">
    <text evidence="2">Belongs to the polycystin family.</text>
</comment>
<keyword evidence="4 7" id="KW-1133">Transmembrane helix</keyword>
<evidence type="ECO:0000313" key="11">
    <source>
        <dbReference type="Proteomes" id="UP000570595"/>
    </source>
</evidence>
<proteinExistence type="inferred from homology"/>
<dbReference type="InterPro" id="IPR051223">
    <property type="entry name" value="Polycystin"/>
</dbReference>
<evidence type="ECO:0000256" key="3">
    <source>
        <dbReference type="ARBA" id="ARBA00022692"/>
    </source>
</evidence>
<comment type="caution">
    <text evidence="10">The sequence shown here is derived from an EMBL/GenBank/DDBJ whole genome shotgun (WGS) entry which is preliminary data.</text>
</comment>
<dbReference type="SUPFAM" id="SSF81324">
    <property type="entry name" value="Voltage-gated potassium channels"/>
    <property type="match status" value="1"/>
</dbReference>
<feature type="transmembrane region" description="Helical" evidence="7">
    <location>
        <begin position="366"/>
        <end position="388"/>
    </location>
</feature>
<keyword evidence="3 7" id="KW-0812">Transmembrane</keyword>
<protein>
    <submittedName>
        <fullName evidence="10">Polycystic kidney disease</fullName>
    </submittedName>
</protein>
<feature type="compositionally biased region" description="Polar residues" evidence="6">
    <location>
        <begin position="717"/>
        <end position="726"/>
    </location>
</feature>
<feature type="domain" description="Polycystin" evidence="9">
    <location>
        <begin position="188"/>
        <end position="351"/>
    </location>
</feature>
<keyword evidence="5 7" id="KW-0472">Membrane</keyword>
<evidence type="ECO:0000313" key="10">
    <source>
        <dbReference type="EMBL" id="KAF4665430.1"/>
    </source>
</evidence>
<feature type="region of interest" description="Disordered" evidence="6">
    <location>
        <begin position="705"/>
        <end position="728"/>
    </location>
</feature>
<dbReference type="GO" id="GO:0016020">
    <property type="term" value="C:membrane"/>
    <property type="evidence" value="ECO:0007669"/>
    <property type="project" value="UniProtKB-SubCell"/>
</dbReference>
<dbReference type="PANTHER" id="PTHR10877:SF183">
    <property type="entry name" value="AT14535P-RELATED"/>
    <property type="match status" value="1"/>
</dbReference>
<evidence type="ECO:0000256" key="5">
    <source>
        <dbReference type="ARBA" id="ARBA00023136"/>
    </source>
</evidence>
<evidence type="ECO:0000256" key="2">
    <source>
        <dbReference type="ARBA" id="ARBA00007200"/>
    </source>
</evidence>
<evidence type="ECO:0000256" key="7">
    <source>
        <dbReference type="SAM" id="Phobius"/>
    </source>
</evidence>
<evidence type="ECO:0000259" key="9">
    <source>
        <dbReference type="Pfam" id="PF20519"/>
    </source>
</evidence>
<evidence type="ECO:0000256" key="4">
    <source>
        <dbReference type="ARBA" id="ARBA00022989"/>
    </source>
</evidence>
<dbReference type="Proteomes" id="UP000570595">
    <property type="component" value="Unassembled WGS sequence"/>
</dbReference>
<feature type="region of interest" description="Disordered" evidence="6">
    <location>
        <begin position="748"/>
        <end position="773"/>
    </location>
</feature>
<evidence type="ECO:0000256" key="1">
    <source>
        <dbReference type="ARBA" id="ARBA00004141"/>
    </source>
</evidence>
<accession>A0A7J6M2M8</accession>
<gene>
    <name evidence="10" type="primary">PKD2L1_2</name>
    <name evidence="10" type="ORF">FOZ61_010923</name>
</gene>
<dbReference type="InterPro" id="IPR013122">
    <property type="entry name" value="PKD1_2_channel"/>
</dbReference>
<comment type="subcellular location">
    <subcellularLocation>
        <location evidence="1">Membrane</location>
        <topology evidence="1">Multi-pass membrane protein</topology>
    </subcellularLocation>
</comment>
<organism evidence="10 11">
    <name type="scientific">Perkinsus olseni</name>
    <name type="common">Perkinsus atlanticus</name>
    <dbReference type="NCBI Taxonomy" id="32597"/>
    <lineage>
        <taxon>Eukaryota</taxon>
        <taxon>Sar</taxon>
        <taxon>Alveolata</taxon>
        <taxon>Perkinsozoa</taxon>
        <taxon>Perkinsea</taxon>
        <taxon>Perkinsida</taxon>
        <taxon>Perkinsidae</taxon>
        <taxon>Perkinsus</taxon>
    </lineage>
</organism>
<feature type="transmembrane region" description="Helical" evidence="7">
    <location>
        <begin position="400"/>
        <end position="420"/>
    </location>
</feature>
<dbReference type="Pfam" id="PF08016">
    <property type="entry name" value="PKD_channel"/>
    <property type="match status" value="1"/>
</dbReference>
<dbReference type="PANTHER" id="PTHR10877">
    <property type="entry name" value="POLYCYSTIN FAMILY MEMBER"/>
    <property type="match status" value="1"/>
</dbReference>
<feature type="transmembrane region" description="Helical" evidence="7">
    <location>
        <begin position="560"/>
        <end position="589"/>
    </location>
</feature>
<dbReference type="InterPro" id="IPR046791">
    <property type="entry name" value="Polycystin_dom"/>
</dbReference>
<feature type="domain" description="Polycystin cation channel PKD1/PKD2" evidence="8">
    <location>
        <begin position="370"/>
        <end position="588"/>
    </location>
</feature>
<dbReference type="AlphaFoldDB" id="A0A7J6M2M8"/>
<sequence>MSTATLSTPSEQPLADLHEVLEDDEESKKFLGDPIWWRCVDQIDRRRILNPKSAEYKNLRIMFSEVTFYIFFLIVLTMLVHTSEGPLEHQTREHQLRYIAQKSQYRATKCGLRSVRDVRTFWSWMVDDLIQLSEVQPLEKHAPAFMMNGQAEDVTRAENIRSMQTSFPSNDFTVNHHAAVLSDPSAFTIILGPIRVRQLRVDKNKGCEVSKLYRQLISNCYSKFTEGHSESREFFGSSQTPSYLVPAFEWADSSQTGGAGITSGGILALNTASGASYPGSGFFFDLPHNSSSARSMLLDLQESYWIDAATRAIVVEIPTLSPNTRVVTTTRILFEFNPTGTVTVSERVSSFPVHALSISAGHSEEAAALLLQILTLLVLAISATWIVWQIKRLGVARYFAYGWNVVDVVITLLLTCYLAYKIQTYVGVASAEALSSEKIGHPDYFPPLAAKAGVPLEKAATILSCICLLAWMKLYKYLALWSPLRMLVQILLRSTRQLLVFGALLVIVVFTGFSFAFYAGLGSVAPEYSNITHAFATAVFSLMMSLRIDPKLYLPGNDTVGALLTVCYVLLVYFVTVPMFTAIVLNAFYHDRGCEEKADSVSSCPAPSGAAEPKFLEGNSRRWRHSLGNLWSMEKDVERRNPMAVFLYTLYKSLRGTSVDFHHDEDFGLPEEQDIQLKLLPGIVAQRWFERKRRLSYLVDKNLRRESHRDSTDDSRATSAGTGSRDSSVKEIGVVTKLLERTREALHLPSATEFQPELPSQVSENSDARGPNPTDLYLLDKSAVERTTVSRTQLQRLMEEDRALPLLLGTTRAIDVIRRFKFPDDNPEISHPVDKGPGPVAQLQEDWYRKLDRLEKTGLGVETRENPFCRQLMTELDRAIDQMHNVWRNDLRSLLEVVGNLAEELLELIKSLDTAKANYILMLDNDAEHALAQLRRKSTDSVNSSDDHQ</sequence>
<evidence type="ECO:0000259" key="8">
    <source>
        <dbReference type="Pfam" id="PF08016"/>
    </source>
</evidence>
<dbReference type="Pfam" id="PF20519">
    <property type="entry name" value="Polycystin_dom"/>
    <property type="match status" value="1"/>
</dbReference>
<dbReference type="OrthoDB" id="441104at2759"/>
<dbReference type="EMBL" id="JABAHT010000094">
    <property type="protein sequence ID" value="KAF4665430.1"/>
    <property type="molecule type" value="Genomic_DNA"/>
</dbReference>
<reference evidence="10 11" key="1">
    <citation type="submission" date="2020-04" db="EMBL/GenBank/DDBJ databases">
        <title>Perkinsus olseni comparative genomics.</title>
        <authorList>
            <person name="Bogema D.R."/>
        </authorList>
    </citation>
    <scope>NUCLEOTIDE SEQUENCE [LARGE SCALE GENOMIC DNA]</scope>
    <source>
        <strain evidence="10">ATCC PRA-179</strain>
    </source>
</reference>
<name>A0A7J6M2M8_PEROL</name>
<feature type="transmembrane region" description="Helical" evidence="7">
    <location>
        <begin position="498"/>
        <end position="519"/>
    </location>
</feature>
<feature type="transmembrane region" description="Helical" evidence="7">
    <location>
        <begin position="531"/>
        <end position="548"/>
    </location>
</feature>